<feature type="region of interest" description="Disordered" evidence="2">
    <location>
        <begin position="1"/>
        <end position="26"/>
    </location>
</feature>
<dbReference type="Proteomes" id="UP000006039">
    <property type="component" value="Unassembled WGS sequence"/>
</dbReference>
<dbReference type="InterPro" id="IPR029058">
    <property type="entry name" value="AB_hydrolase_fold"/>
</dbReference>
<evidence type="ECO:0000313" key="4">
    <source>
        <dbReference type="EMBL" id="EJT78541.1"/>
    </source>
</evidence>
<evidence type="ECO:0000259" key="3">
    <source>
        <dbReference type="Pfam" id="PF07859"/>
    </source>
</evidence>
<dbReference type="GeneID" id="20344099"/>
<reference evidence="6" key="1">
    <citation type="submission" date="2010-07" db="EMBL/GenBank/DDBJ databases">
        <title>The genome sequence of Gaeumannomyces graminis var. tritici strain R3-111a-1.</title>
        <authorList>
            <consortium name="The Broad Institute Genome Sequencing Platform"/>
            <person name="Ma L.-J."/>
            <person name="Dead R."/>
            <person name="Young S."/>
            <person name="Zeng Q."/>
            <person name="Koehrsen M."/>
            <person name="Alvarado L."/>
            <person name="Berlin A."/>
            <person name="Chapman S.B."/>
            <person name="Chen Z."/>
            <person name="Freedman E."/>
            <person name="Gellesch M."/>
            <person name="Goldberg J."/>
            <person name="Griggs A."/>
            <person name="Gujja S."/>
            <person name="Heilman E.R."/>
            <person name="Heiman D."/>
            <person name="Hepburn T."/>
            <person name="Howarth C."/>
            <person name="Jen D."/>
            <person name="Larson L."/>
            <person name="Mehta T."/>
            <person name="Neiman D."/>
            <person name="Pearson M."/>
            <person name="Roberts A."/>
            <person name="Saif S."/>
            <person name="Shea T."/>
            <person name="Shenoy N."/>
            <person name="Sisk P."/>
            <person name="Stolte C."/>
            <person name="Sykes S."/>
            <person name="Walk T."/>
            <person name="White J."/>
            <person name="Yandava C."/>
            <person name="Haas B."/>
            <person name="Nusbaum C."/>
            <person name="Birren B."/>
        </authorList>
    </citation>
    <scope>NUCLEOTIDE SEQUENCE [LARGE SCALE GENOMIC DNA]</scope>
    <source>
        <strain evidence="6">R3-111a-1</strain>
    </source>
</reference>
<reference evidence="4" key="2">
    <citation type="submission" date="2010-07" db="EMBL/GenBank/DDBJ databases">
        <authorList>
            <consortium name="The Broad Institute Genome Sequencing Platform"/>
            <consortium name="Broad Institute Genome Sequencing Center for Infectious Disease"/>
            <person name="Ma L.-J."/>
            <person name="Dead R."/>
            <person name="Young S."/>
            <person name="Zeng Q."/>
            <person name="Koehrsen M."/>
            <person name="Alvarado L."/>
            <person name="Berlin A."/>
            <person name="Chapman S.B."/>
            <person name="Chen Z."/>
            <person name="Freedman E."/>
            <person name="Gellesch M."/>
            <person name="Goldberg J."/>
            <person name="Griggs A."/>
            <person name="Gujja S."/>
            <person name="Heilman E.R."/>
            <person name="Heiman D."/>
            <person name="Hepburn T."/>
            <person name="Howarth C."/>
            <person name="Jen D."/>
            <person name="Larson L."/>
            <person name="Mehta T."/>
            <person name="Neiman D."/>
            <person name="Pearson M."/>
            <person name="Roberts A."/>
            <person name="Saif S."/>
            <person name="Shea T."/>
            <person name="Shenoy N."/>
            <person name="Sisk P."/>
            <person name="Stolte C."/>
            <person name="Sykes S."/>
            <person name="Walk T."/>
            <person name="White J."/>
            <person name="Yandava C."/>
            <person name="Haas B."/>
            <person name="Nusbaum C."/>
            <person name="Birren B."/>
        </authorList>
    </citation>
    <scope>NUCLEOTIDE SEQUENCE</scope>
    <source>
        <strain evidence="4">R3-111a-1</strain>
    </source>
</reference>
<protein>
    <recommendedName>
        <fullName evidence="3">Alpha/beta hydrolase fold-3 domain-containing protein</fullName>
    </recommendedName>
</protein>
<dbReference type="SUPFAM" id="SSF53474">
    <property type="entry name" value="alpha/beta-Hydrolases"/>
    <property type="match status" value="1"/>
</dbReference>
<dbReference type="AlphaFoldDB" id="J3NQT5"/>
<dbReference type="STRING" id="644352.J3NQT5"/>
<proteinExistence type="predicted"/>
<dbReference type="OrthoDB" id="408631at2759"/>
<feature type="domain" description="Alpha/beta hydrolase fold-3" evidence="3">
    <location>
        <begin position="174"/>
        <end position="385"/>
    </location>
</feature>
<dbReference type="EMBL" id="GL385396">
    <property type="protein sequence ID" value="EJT78541.1"/>
    <property type="molecule type" value="Genomic_DNA"/>
</dbReference>
<organism evidence="4">
    <name type="scientific">Gaeumannomyces tritici (strain R3-111a-1)</name>
    <name type="common">Wheat and barley take-all root rot fungus</name>
    <name type="synonym">Gaeumannomyces graminis var. tritici</name>
    <dbReference type="NCBI Taxonomy" id="644352"/>
    <lineage>
        <taxon>Eukaryota</taxon>
        <taxon>Fungi</taxon>
        <taxon>Dikarya</taxon>
        <taxon>Ascomycota</taxon>
        <taxon>Pezizomycotina</taxon>
        <taxon>Sordariomycetes</taxon>
        <taxon>Sordariomycetidae</taxon>
        <taxon>Magnaporthales</taxon>
        <taxon>Magnaporthaceae</taxon>
        <taxon>Gaeumannomyces</taxon>
    </lineage>
</organism>
<dbReference type="InterPro" id="IPR050300">
    <property type="entry name" value="GDXG_lipolytic_enzyme"/>
</dbReference>
<name>J3NQT5_GAET3</name>
<dbReference type="RefSeq" id="XP_009219686.1">
    <property type="nucleotide sequence ID" value="XM_009221422.1"/>
</dbReference>
<reference evidence="5" key="4">
    <citation type="journal article" date="2015" name="G3 (Bethesda)">
        <title>Genome sequences of three phytopathogenic species of the Magnaporthaceae family of fungi.</title>
        <authorList>
            <person name="Okagaki L.H."/>
            <person name="Nunes C.C."/>
            <person name="Sailsbery J."/>
            <person name="Clay B."/>
            <person name="Brown D."/>
            <person name="John T."/>
            <person name="Oh Y."/>
            <person name="Young N."/>
            <person name="Fitzgerald M."/>
            <person name="Haas B.J."/>
            <person name="Zeng Q."/>
            <person name="Young S."/>
            <person name="Adiconis X."/>
            <person name="Fan L."/>
            <person name="Levin J.Z."/>
            <person name="Mitchell T.K."/>
            <person name="Okubara P.A."/>
            <person name="Farman M.L."/>
            <person name="Kohn L.M."/>
            <person name="Birren B."/>
            <person name="Ma L.-J."/>
            <person name="Dean R.A."/>
        </authorList>
    </citation>
    <scope>NUCLEOTIDE SEQUENCE</scope>
    <source>
        <strain evidence="5">R3-111a-1</strain>
    </source>
</reference>
<dbReference type="VEuPathDB" id="FungiDB:GGTG_03641"/>
<evidence type="ECO:0000313" key="6">
    <source>
        <dbReference type="Proteomes" id="UP000006039"/>
    </source>
</evidence>
<dbReference type="GO" id="GO:0016787">
    <property type="term" value="F:hydrolase activity"/>
    <property type="evidence" value="ECO:0007669"/>
    <property type="project" value="UniProtKB-KW"/>
</dbReference>
<keyword evidence="1" id="KW-0378">Hydrolase</keyword>
<evidence type="ECO:0000313" key="5">
    <source>
        <dbReference type="EnsemblFungi" id="EJT78541"/>
    </source>
</evidence>
<feature type="region of interest" description="Disordered" evidence="2">
    <location>
        <begin position="61"/>
        <end position="80"/>
    </location>
</feature>
<dbReference type="PANTHER" id="PTHR48081:SF8">
    <property type="entry name" value="ALPHA_BETA HYDROLASE FOLD-3 DOMAIN-CONTAINING PROTEIN-RELATED"/>
    <property type="match status" value="1"/>
</dbReference>
<dbReference type="eggNOG" id="KOG1515">
    <property type="taxonomic scope" value="Eukaryota"/>
</dbReference>
<sequence length="409" mass="44309">MASGGAQLVEQGAGCRRTDPRSQPRRCQTLEVTPSSLLRIHTILAAPSLLFHASLDLSKPSPSTFHSDHKTSHSMSTEPEAHNYPLHESVLGRIDPEYAAFYNKHIFDKPQVHLQPIAASRSSGILIPGAGPLVPVAKTADYTFPRRHSAGPDVRVRAFTPEGARPAAGWPVCVYFHGGGWVLGTIDTENVVATNLASRGGAVVVTTDYRLAPEYPFPAAVDDCWEAVQWVLGEGKDVLELDTTRLATGGSSAGGNLAAVMCQRAVARPGHPRFKLQLLSVPVADNTADVDNNASWRENKLTPALPAEKMLWYRRHYLPDRADWAHPEASPLLWTGDWAALPPAVIVAGELDVLRDEGVAFGERLRAAGVRADVHVLKGQPHPFLAMDGVLEAGRQAITYFCDALRTMV</sequence>
<dbReference type="Gene3D" id="3.40.50.1820">
    <property type="entry name" value="alpha/beta hydrolase"/>
    <property type="match status" value="1"/>
</dbReference>
<evidence type="ECO:0000256" key="2">
    <source>
        <dbReference type="SAM" id="MobiDB-lite"/>
    </source>
</evidence>
<gene>
    <name evidence="5" type="primary">20344099</name>
    <name evidence="4" type="ORF">GGTG_03641</name>
</gene>
<reference evidence="5" key="5">
    <citation type="submission" date="2018-04" db="UniProtKB">
        <authorList>
            <consortium name="EnsemblFungi"/>
        </authorList>
    </citation>
    <scope>IDENTIFICATION</scope>
    <source>
        <strain evidence="5">R3-111a-1</strain>
    </source>
</reference>
<keyword evidence="6" id="KW-1185">Reference proteome</keyword>
<reference evidence="4" key="3">
    <citation type="submission" date="2010-09" db="EMBL/GenBank/DDBJ databases">
        <title>Annotation of Gaeumannomyces graminis var. tritici R3-111a-1.</title>
        <authorList>
            <consortium name="The Broad Institute Genome Sequencing Platform"/>
            <person name="Ma L.-J."/>
            <person name="Dead R."/>
            <person name="Young S.K."/>
            <person name="Zeng Q."/>
            <person name="Gargeya S."/>
            <person name="Fitzgerald M."/>
            <person name="Haas B."/>
            <person name="Abouelleil A."/>
            <person name="Alvarado L."/>
            <person name="Arachchi H.M."/>
            <person name="Berlin A."/>
            <person name="Brown A."/>
            <person name="Chapman S.B."/>
            <person name="Chen Z."/>
            <person name="Dunbar C."/>
            <person name="Freedman E."/>
            <person name="Gearin G."/>
            <person name="Gellesch M."/>
            <person name="Goldberg J."/>
            <person name="Griggs A."/>
            <person name="Gujja S."/>
            <person name="Heiman D."/>
            <person name="Howarth C."/>
            <person name="Larson L."/>
            <person name="Lui A."/>
            <person name="MacDonald P.J.P."/>
            <person name="Mehta T."/>
            <person name="Montmayeur A."/>
            <person name="Murphy C."/>
            <person name="Neiman D."/>
            <person name="Pearson M."/>
            <person name="Priest M."/>
            <person name="Roberts A."/>
            <person name="Saif S."/>
            <person name="Shea T."/>
            <person name="Shenoy N."/>
            <person name="Sisk P."/>
            <person name="Stolte C."/>
            <person name="Sykes S."/>
            <person name="Yandava C."/>
            <person name="Wortman J."/>
            <person name="Nusbaum C."/>
            <person name="Birren B."/>
        </authorList>
    </citation>
    <scope>NUCLEOTIDE SEQUENCE</scope>
    <source>
        <strain evidence="4">R3-111a-1</strain>
    </source>
</reference>
<dbReference type="EnsemblFungi" id="EJT78541">
    <property type="protein sequence ID" value="EJT78541"/>
    <property type="gene ID" value="GGTG_03641"/>
</dbReference>
<dbReference type="HOGENOM" id="CLU_012494_6_2_1"/>
<dbReference type="Pfam" id="PF07859">
    <property type="entry name" value="Abhydrolase_3"/>
    <property type="match status" value="1"/>
</dbReference>
<evidence type="ECO:0000256" key="1">
    <source>
        <dbReference type="ARBA" id="ARBA00022801"/>
    </source>
</evidence>
<accession>J3NQT5</accession>
<dbReference type="InterPro" id="IPR013094">
    <property type="entry name" value="AB_hydrolase_3"/>
</dbReference>
<dbReference type="PANTHER" id="PTHR48081">
    <property type="entry name" value="AB HYDROLASE SUPERFAMILY PROTEIN C4A8.06C"/>
    <property type="match status" value="1"/>
</dbReference>